<evidence type="ECO:0000313" key="2">
    <source>
        <dbReference type="Proteomes" id="UP001162060"/>
    </source>
</evidence>
<dbReference type="AlphaFoldDB" id="A0AAV1U9E2"/>
<reference evidence="1" key="1">
    <citation type="submission" date="2024-01" db="EMBL/GenBank/DDBJ databases">
        <authorList>
            <person name="Webb A."/>
        </authorList>
    </citation>
    <scope>NUCLEOTIDE SEQUENCE</scope>
    <source>
        <strain evidence="1">Pm1</strain>
    </source>
</reference>
<protein>
    <submittedName>
        <fullName evidence="1">Uncharacterized protein</fullName>
    </submittedName>
</protein>
<dbReference type="EMBL" id="CAKLBY020000165">
    <property type="protein sequence ID" value="CAK7930263.1"/>
    <property type="molecule type" value="Genomic_DNA"/>
</dbReference>
<dbReference type="Proteomes" id="UP001162060">
    <property type="component" value="Unassembled WGS sequence"/>
</dbReference>
<accession>A0AAV1U9E2</accession>
<evidence type="ECO:0000313" key="1">
    <source>
        <dbReference type="EMBL" id="CAK7930263.1"/>
    </source>
</evidence>
<organism evidence="1 2">
    <name type="scientific">Peronospora matthiolae</name>
    <dbReference type="NCBI Taxonomy" id="2874970"/>
    <lineage>
        <taxon>Eukaryota</taxon>
        <taxon>Sar</taxon>
        <taxon>Stramenopiles</taxon>
        <taxon>Oomycota</taxon>
        <taxon>Peronosporomycetes</taxon>
        <taxon>Peronosporales</taxon>
        <taxon>Peronosporaceae</taxon>
        <taxon>Peronospora</taxon>
    </lineage>
</organism>
<comment type="caution">
    <text evidence="1">The sequence shown here is derived from an EMBL/GenBank/DDBJ whole genome shotgun (WGS) entry which is preliminary data.</text>
</comment>
<name>A0AAV1U9E2_9STRA</name>
<proteinExistence type="predicted"/>
<gene>
    <name evidence="1" type="ORF">PM001_LOCUS15413</name>
</gene>
<sequence length="69" mass="7874">MLDVEDDGVHVTREGYSYLSDFEWEIVGTMSELMGEPAISDMLESLIIDQQHAAIDKFLQGKLLSKDRR</sequence>